<sequence length="579" mass="64086">MKRFGFSLAWGFATIVLASSLVSAAVVDYTWDVENFTVERLCDEHVVTGVNGSIPGPAINVREGDTVIIHVRNKSPYNNSNHYNDICRHGIFQLASQWSDGPEYVTQCPIPPGGSYRYKFTITKQEGTLWWHAHSSFLRSNVYGALIIRPRWGHSYPFPRVYQEVPILLGEWWNVNVEDVGNNASQGIVPRNSDAFTINGLPGDLYNCSQNQTYRLNVKQGKRYLLRIINAALNEQHFFKIANHSFTVVAIDASYTRQYKTDVIVLAPGQTVDAIITTNQSVGSYYMAFTEYRSSNVINNNSTTRGVLVYEGASQSLAPIMPDLPDQFDTPTAHKFYTNITGLAGGPHWIPVPRSVDENMFIAFGIALTPCNLPGPSGCINLGGINVLLSASMNNESFVLPKGRGSSMLEALYHNNVSGVYTRDFPSQPPFVFDYTDPSLAFGNTTLAFAPKSTKAKPVKFNSTVQIVLQNTAILGAENHPIHVHGFNFYVLAQGFGNYNASVDESEFNFVNLQVRNTIAVPVGGWAVIRFRADNPGIWLVHCHLENHLPWGLAMTFEVENGPTPSTRLPSPPADLPKC</sequence>
<dbReference type="InterPro" id="IPR011706">
    <property type="entry name" value="Cu-oxidase_C"/>
</dbReference>
<evidence type="ECO:0000256" key="8">
    <source>
        <dbReference type="ARBA" id="ARBA00022737"/>
    </source>
</evidence>
<dbReference type="CDD" id="cd13849">
    <property type="entry name" value="CuRO_1_LCC_plant"/>
    <property type="match status" value="1"/>
</dbReference>
<name>A0A445EB33_ARAHY</name>
<dbReference type="GO" id="GO:0005507">
    <property type="term" value="F:copper ion binding"/>
    <property type="evidence" value="ECO:0007669"/>
    <property type="project" value="InterPro"/>
</dbReference>
<comment type="function">
    <text evidence="13">Lignin degradation and detoxification of lignin-derived products.</text>
</comment>
<dbReference type="EC" id="1.10.3.2" evidence="4 13"/>
<comment type="caution">
    <text evidence="17">The sequence shown here is derived from an EMBL/GenBank/DDBJ whole genome shotgun (WGS) entry which is preliminary data.</text>
</comment>
<evidence type="ECO:0000313" key="17">
    <source>
        <dbReference type="EMBL" id="RYR72746.1"/>
    </source>
</evidence>
<dbReference type="Proteomes" id="UP000289738">
    <property type="component" value="Chromosome A02"/>
</dbReference>
<protein>
    <recommendedName>
        <fullName evidence="4 13">Laccase</fullName>
        <ecNumber evidence="4 13">1.10.3.2</ecNumber>
    </recommendedName>
    <alternativeName>
        <fullName evidence="13">Benzenediol:oxygen oxidoreductase</fullName>
    </alternativeName>
    <alternativeName>
        <fullName evidence="13">Diphenol oxidase</fullName>
    </alternativeName>
    <alternativeName>
        <fullName evidence="13">Urishiol oxidase</fullName>
    </alternativeName>
</protein>
<feature type="signal peptide" evidence="13">
    <location>
        <begin position="1"/>
        <end position="24"/>
    </location>
</feature>
<dbReference type="InterPro" id="IPR034285">
    <property type="entry name" value="CuRO_2_LCC"/>
</dbReference>
<dbReference type="InterPro" id="IPR011707">
    <property type="entry name" value="Cu-oxidase-like_N"/>
</dbReference>
<keyword evidence="10 13" id="KW-0186">Copper</keyword>
<feature type="domain" description="Plastocyanin-like" evidence="14">
    <location>
        <begin position="164"/>
        <end position="313"/>
    </location>
</feature>
<dbReference type="Pfam" id="PF00394">
    <property type="entry name" value="Cu-oxidase"/>
    <property type="match status" value="1"/>
</dbReference>
<evidence type="ECO:0000256" key="5">
    <source>
        <dbReference type="ARBA" id="ARBA00022523"/>
    </source>
</evidence>
<proteinExistence type="inferred from homology"/>
<comment type="subcellular location">
    <subcellularLocation>
        <location evidence="2 13">Secreted</location>
        <location evidence="2 13">Extracellular space</location>
        <location evidence="2 13">Apoplast</location>
    </subcellularLocation>
</comment>
<comment type="similarity">
    <text evidence="3 13">Belongs to the multicopper oxidase family.</text>
</comment>
<dbReference type="InterPro" id="IPR033138">
    <property type="entry name" value="Cu_oxidase_CS"/>
</dbReference>
<evidence type="ECO:0000256" key="11">
    <source>
        <dbReference type="ARBA" id="ARBA00023180"/>
    </source>
</evidence>
<accession>A0A445EB33</accession>
<dbReference type="EMBL" id="SDMP01000002">
    <property type="protein sequence ID" value="RYR72746.1"/>
    <property type="molecule type" value="Genomic_DNA"/>
</dbReference>
<feature type="domain" description="Plastocyanin-like" evidence="15">
    <location>
        <begin position="425"/>
        <end position="561"/>
    </location>
</feature>
<keyword evidence="5 13" id="KW-0052">Apoplast</keyword>
<dbReference type="NCBIfam" id="TIGR03389">
    <property type="entry name" value="laccase"/>
    <property type="match status" value="1"/>
</dbReference>
<dbReference type="GO" id="GO:0046274">
    <property type="term" value="P:lignin catabolic process"/>
    <property type="evidence" value="ECO:0007669"/>
    <property type="project" value="UniProtKB-KW"/>
</dbReference>
<evidence type="ECO:0000259" key="15">
    <source>
        <dbReference type="Pfam" id="PF07731"/>
    </source>
</evidence>
<dbReference type="Pfam" id="PF07731">
    <property type="entry name" value="Cu-oxidase_2"/>
    <property type="match status" value="1"/>
</dbReference>
<evidence type="ECO:0000256" key="12">
    <source>
        <dbReference type="ARBA" id="ARBA00023185"/>
    </source>
</evidence>
<evidence type="ECO:0000256" key="13">
    <source>
        <dbReference type="RuleBase" id="RU361119"/>
    </source>
</evidence>
<evidence type="ECO:0000259" key="14">
    <source>
        <dbReference type="Pfam" id="PF00394"/>
    </source>
</evidence>
<dbReference type="InterPro" id="IPR034288">
    <property type="entry name" value="CuRO_1_LCC"/>
</dbReference>
<dbReference type="Pfam" id="PF07732">
    <property type="entry name" value="Cu-oxidase_3"/>
    <property type="match status" value="1"/>
</dbReference>
<evidence type="ECO:0000313" key="18">
    <source>
        <dbReference type="Proteomes" id="UP000289738"/>
    </source>
</evidence>
<dbReference type="GO" id="GO:0052716">
    <property type="term" value="F:hydroquinone:oxygen oxidoreductase activity"/>
    <property type="evidence" value="ECO:0007669"/>
    <property type="project" value="UniProtKB-EC"/>
</dbReference>
<keyword evidence="7 13" id="KW-0479">Metal-binding</keyword>
<dbReference type="InterPro" id="IPR045087">
    <property type="entry name" value="Cu-oxidase_fam"/>
</dbReference>
<organism evidence="17 18">
    <name type="scientific">Arachis hypogaea</name>
    <name type="common">Peanut</name>
    <dbReference type="NCBI Taxonomy" id="3818"/>
    <lineage>
        <taxon>Eukaryota</taxon>
        <taxon>Viridiplantae</taxon>
        <taxon>Streptophyta</taxon>
        <taxon>Embryophyta</taxon>
        <taxon>Tracheophyta</taxon>
        <taxon>Spermatophyta</taxon>
        <taxon>Magnoliopsida</taxon>
        <taxon>eudicotyledons</taxon>
        <taxon>Gunneridae</taxon>
        <taxon>Pentapetalae</taxon>
        <taxon>rosids</taxon>
        <taxon>fabids</taxon>
        <taxon>Fabales</taxon>
        <taxon>Fabaceae</taxon>
        <taxon>Papilionoideae</taxon>
        <taxon>50 kb inversion clade</taxon>
        <taxon>dalbergioids sensu lato</taxon>
        <taxon>Dalbergieae</taxon>
        <taxon>Pterocarpus clade</taxon>
        <taxon>Arachis</taxon>
    </lineage>
</organism>
<comment type="cofactor">
    <cofactor evidence="13">
        <name>Cu cation</name>
        <dbReference type="ChEBI" id="CHEBI:23378"/>
    </cofactor>
    <text evidence="13">Binds 4 Cu cations per monomer.</text>
</comment>
<dbReference type="Gene3D" id="2.60.40.420">
    <property type="entry name" value="Cupredoxins - blue copper proteins"/>
    <property type="match status" value="3"/>
</dbReference>
<dbReference type="InterPro" id="IPR017761">
    <property type="entry name" value="Laccase"/>
</dbReference>
<keyword evidence="9 13" id="KW-0560">Oxidoreductase</keyword>
<dbReference type="PROSITE" id="PS00079">
    <property type="entry name" value="MULTICOPPER_OXIDASE1"/>
    <property type="match status" value="1"/>
</dbReference>
<evidence type="ECO:0000256" key="3">
    <source>
        <dbReference type="ARBA" id="ARBA00010609"/>
    </source>
</evidence>
<dbReference type="GO" id="GO:0048046">
    <property type="term" value="C:apoplast"/>
    <property type="evidence" value="ECO:0007669"/>
    <property type="project" value="UniProtKB-SubCell"/>
</dbReference>
<dbReference type="SUPFAM" id="SSF49503">
    <property type="entry name" value="Cupredoxins"/>
    <property type="match status" value="3"/>
</dbReference>
<dbReference type="PROSITE" id="PS00080">
    <property type="entry name" value="MULTICOPPER_OXIDASE2"/>
    <property type="match status" value="1"/>
</dbReference>
<keyword evidence="12 13" id="KW-0439">Lignin degradation</keyword>
<dbReference type="STRING" id="3818.A0A445EB33"/>
<dbReference type="AlphaFoldDB" id="A0A445EB33"/>
<keyword evidence="8 13" id="KW-0677">Repeat</keyword>
<keyword evidence="18" id="KW-1185">Reference proteome</keyword>
<dbReference type="InterPro" id="IPR001117">
    <property type="entry name" value="Cu-oxidase_2nd"/>
</dbReference>
<feature type="chain" id="PRO_5018807533" description="Laccase" evidence="13">
    <location>
        <begin position="25"/>
        <end position="579"/>
    </location>
</feature>
<evidence type="ECO:0000256" key="1">
    <source>
        <dbReference type="ARBA" id="ARBA00000349"/>
    </source>
</evidence>
<dbReference type="PANTHER" id="PTHR11709:SF9">
    <property type="entry name" value="LACCASE-7"/>
    <property type="match status" value="1"/>
</dbReference>
<evidence type="ECO:0000256" key="7">
    <source>
        <dbReference type="ARBA" id="ARBA00022723"/>
    </source>
</evidence>
<keyword evidence="13" id="KW-0732">Signal</keyword>
<gene>
    <name evidence="17" type="ORF">Ahy_A02g006960</name>
</gene>
<feature type="domain" description="Plastocyanin-like" evidence="16">
    <location>
        <begin position="33"/>
        <end position="151"/>
    </location>
</feature>
<dbReference type="CDD" id="cd13875">
    <property type="entry name" value="CuRO_2_LCC_plant"/>
    <property type="match status" value="1"/>
</dbReference>
<comment type="catalytic activity">
    <reaction evidence="1 13">
        <text>4 hydroquinone + O2 = 4 benzosemiquinone + 2 H2O</text>
        <dbReference type="Rhea" id="RHEA:11276"/>
        <dbReference type="ChEBI" id="CHEBI:15377"/>
        <dbReference type="ChEBI" id="CHEBI:15379"/>
        <dbReference type="ChEBI" id="CHEBI:17594"/>
        <dbReference type="ChEBI" id="CHEBI:17977"/>
        <dbReference type="EC" id="1.10.3.2"/>
    </reaction>
</comment>
<dbReference type="InterPro" id="IPR002355">
    <property type="entry name" value="Cu_oxidase_Cu_BS"/>
</dbReference>
<evidence type="ECO:0000256" key="2">
    <source>
        <dbReference type="ARBA" id="ARBA00004271"/>
    </source>
</evidence>
<reference evidence="17 18" key="1">
    <citation type="submission" date="2019-01" db="EMBL/GenBank/DDBJ databases">
        <title>Sequencing of cultivated peanut Arachis hypogaea provides insights into genome evolution and oil improvement.</title>
        <authorList>
            <person name="Chen X."/>
        </authorList>
    </citation>
    <scope>NUCLEOTIDE SEQUENCE [LARGE SCALE GENOMIC DNA]</scope>
    <source>
        <strain evidence="18">cv. Fuhuasheng</strain>
        <tissue evidence="17">Leaves</tissue>
    </source>
</reference>
<evidence type="ECO:0000256" key="4">
    <source>
        <dbReference type="ARBA" id="ARBA00012297"/>
    </source>
</evidence>
<evidence type="ECO:0000256" key="10">
    <source>
        <dbReference type="ARBA" id="ARBA00023008"/>
    </source>
</evidence>
<keyword evidence="6 13" id="KW-0964">Secreted</keyword>
<evidence type="ECO:0000256" key="6">
    <source>
        <dbReference type="ARBA" id="ARBA00022525"/>
    </source>
</evidence>
<evidence type="ECO:0000256" key="9">
    <source>
        <dbReference type="ARBA" id="ARBA00023002"/>
    </source>
</evidence>
<keyword evidence="11" id="KW-0325">Glycoprotein</keyword>
<dbReference type="PANTHER" id="PTHR11709">
    <property type="entry name" value="MULTI-COPPER OXIDASE"/>
    <property type="match status" value="1"/>
</dbReference>
<dbReference type="InterPro" id="IPR008972">
    <property type="entry name" value="Cupredoxin"/>
</dbReference>
<evidence type="ECO:0000259" key="16">
    <source>
        <dbReference type="Pfam" id="PF07732"/>
    </source>
</evidence>